<evidence type="ECO:0000256" key="8">
    <source>
        <dbReference type="SAM" id="MobiDB-lite"/>
    </source>
</evidence>
<feature type="transmembrane region" description="Helical" evidence="9">
    <location>
        <begin position="23"/>
        <end position="48"/>
    </location>
</feature>
<comment type="subcellular location">
    <subcellularLocation>
        <location evidence="1">Cell membrane</location>
        <topology evidence="1">Multi-pass membrane protein</topology>
    </subcellularLocation>
</comment>
<dbReference type="InterPro" id="IPR004937">
    <property type="entry name" value="Urea_transporter"/>
</dbReference>
<reference evidence="11" key="1">
    <citation type="submission" date="2017-11" db="EMBL/GenBank/DDBJ databases">
        <authorList>
            <person name="Lima N.C."/>
            <person name="Parody-Merino A.M."/>
            <person name="Battley P.F."/>
            <person name="Fidler A.E."/>
            <person name="Prosdocimi F."/>
        </authorList>
    </citation>
    <scope>NUCLEOTIDE SEQUENCE [LARGE SCALE GENOMIC DNA]</scope>
</reference>
<dbReference type="Proteomes" id="UP000233556">
    <property type="component" value="Unassembled WGS sequence"/>
</dbReference>
<organism evidence="10 11">
    <name type="scientific">Limosa lapponica baueri</name>
    <dbReference type="NCBI Taxonomy" id="1758121"/>
    <lineage>
        <taxon>Eukaryota</taxon>
        <taxon>Metazoa</taxon>
        <taxon>Chordata</taxon>
        <taxon>Craniata</taxon>
        <taxon>Vertebrata</taxon>
        <taxon>Euteleostomi</taxon>
        <taxon>Archelosauria</taxon>
        <taxon>Archosauria</taxon>
        <taxon>Dinosauria</taxon>
        <taxon>Saurischia</taxon>
        <taxon>Theropoda</taxon>
        <taxon>Coelurosauria</taxon>
        <taxon>Aves</taxon>
        <taxon>Neognathae</taxon>
        <taxon>Neoaves</taxon>
        <taxon>Charadriiformes</taxon>
        <taxon>Scolopacidae</taxon>
        <taxon>Limosa</taxon>
    </lineage>
</organism>
<evidence type="ECO:0000313" key="11">
    <source>
        <dbReference type="Proteomes" id="UP000233556"/>
    </source>
</evidence>
<name>A0A2I0T930_LIMLA</name>
<dbReference type="GO" id="GO:0015204">
    <property type="term" value="F:urea transmembrane transporter activity"/>
    <property type="evidence" value="ECO:0007669"/>
    <property type="project" value="InterPro"/>
</dbReference>
<evidence type="ECO:0000256" key="7">
    <source>
        <dbReference type="ARBA" id="ARBA00033993"/>
    </source>
</evidence>
<feature type="transmembrane region" description="Helical" evidence="9">
    <location>
        <begin position="60"/>
        <end position="79"/>
    </location>
</feature>
<dbReference type="Pfam" id="PF03253">
    <property type="entry name" value="UT"/>
    <property type="match status" value="1"/>
</dbReference>
<protein>
    <submittedName>
        <fullName evidence="10">Urea transporter 2-like</fullName>
    </submittedName>
</protein>
<evidence type="ECO:0000256" key="3">
    <source>
        <dbReference type="ARBA" id="ARBA00022475"/>
    </source>
</evidence>
<evidence type="ECO:0000256" key="9">
    <source>
        <dbReference type="SAM" id="Phobius"/>
    </source>
</evidence>
<keyword evidence="6 9" id="KW-0472">Membrane</keyword>
<feature type="region of interest" description="Disordered" evidence="8">
    <location>
        <begin position="122"/>
        <end position="146"/>
    </location>
</feature>
<evidence type="ECO:0000313" key="10">
    <source>
        <dbReference type="EMBL" id="PKU30309.1"/>
    </source>
</evidence>
<proteinExistence type="inferred from homology"/>
<dbReference type="AlphaFoldDB" id="A0A2I0T930"/>
<keyword evidence="5 9" id="KW-1133">Transmembrane helix</keyword>
<feature type="transmembrane region" description="Helical" evidence="9">
    <location>
        <begin position="91"/>
        <end position="112"/>
    </location>
</feature>
<dbReference type="OrthoDB" id="426293at2759"/>
<dbReference type="PANTHER" id="PTHR10464">
    <property type="entry name" value="UREA TRANSPORTER"/>
    <property type="match status" value="1"/>
</dbReference>
<sequence>MATSRTHLSSCQSFSSFPHALSLHVVVVIVVVVIVVVVVVVVPALSIASPFESIYLGLHNYNCALTCFVIGDMFYALTWQTHLLSLACDNLAIYKIPLCKVTYAEANWIYYLRMKRRASKSMREEQKEKEQKISGNSELRFFLSSS</sequence>
<keyword evidence="11" id="KW-1185">Reference proteome</keyword>
<accession>A0A2I0T930</accession>
<keyword evidence="3" id="KW-1003">Cell membrane</keyword>
<evidence type="ECO:0000256" key="4">
    <source>
        <dbReference type="ARBA" id="ARBA00022692"/>
    </source>
</evidence>
<gene>
    <name evidence="10" type="ORF">llap_19387</name>
</gene>
<keyword evidence="4 9" id="KW-0812">Transmembrane</keyword>
<evidence type="ECO:0000256" key="2">
    <source>
        <dbReference type="ARBA" id="ARBA00005914"/>
    </source>
</evidence>
<dbReference type="EMBL" id="KZ514972">
    <property type="protein sequence ID" value="PKU30309.1"/>
    <property type="molecule type" value="Genomic_DNA"/>
</dbReference>
<dbReference type="GO" id="GO:0005886">
    <property type="term" value="C:plasma membrane"/>
    <property type="evidence" value="ECO:0007669"/>
    <property type="project" value="UniProtKB-SubCell"/>
</dbReference>
<feature type="compositionally biased region" description="Basic and acidic residues" evidence="8">
    <location>
        <begin position="122"/>
        <end position="132"/>
    </location>
</feature>
<dbReference type="InterPro" id="IPR029020">
    <property type="entry name" value="Ammonium/urea_transptr"/>
</dbReference>
<evidence type="ECO:0000256" key="1">
    <source>
        <dbReference type="ARBA" id="ARBA00004651"/>
    </source>
</evidence>
<evidence type="ECO:0000256" key="6">
    <source>
        <dbReference type="ARBA" id="ARBA00023136"/>
    </source>
</evidence>
<comment type="catalytic activity">
    <reaction evidence="7">
        <text>urea(in) = urea(out)</text>
        <dbReference type="Rhea" id="RHEA:32799"/>
        <dbReference type="ChEBI" id="CHEBI:16199"/>
    </reaction>
</comment>
<reference evidence="11" key="2">
    <citation type="submission" date="2017-12" db="EMBL/GenBank/DDBJ databases">
        <title>Genome sequence of the Bar-tailed Godwit (Limosa lapponica baueri).</title>
        <authorList>
            <person name="Lima N.C.B."/>
            <person name="Parody-Merino A.M."/>
            <person name="Battley P.F."/>
            <person name="Fidler A.E."/>
            <person name="Prosdocimi F."/>
        </authorList>
    </citation>
    <scope>NUCLEOTIDE SEQUENCE [LARGE SCALE GENOMIC DNA]</scope>
</reference>
<comment type="similarity">
    <text evidence="2">Belongs to the urea transporter family.</text>
</comment>
<dbReference type="PANTHER" id="PTHR10464:SF4">
    <property type="entry name" value="UREA TRANSPORTER"/>
    <property type="match status" value="1"/>
</dbReference>
<dbReference type="Gene3D" id="1.10.3430.10">
    <property type="entry name" value="Ammonium transporter AmtB like domains"/>
    <property type="match status" value="1"/>
</dbReference>
<evidence type="ECO:0000256" key="5">
    <source>
        <dbReference type="ARBA" id="ARBA00022989"/>
    </source>
</evidence>
<feature type="compositionally biased region" description="Polar residues" evidence="8">
    <location>
        <begin position="133"/>
        <end position="146"/>
    </location>
</feature>